<organism evidence="1">
    <name type="scientific">freshwater metagenome</name>
    <dbReference type="NCBI Taxonomy" id="449393"/>
    <lineage>
        <taxon>unclassified sequences</taxon>
        <taxon>metagenomes</taxon>
        <taxon>ecological metagenomes</taxon>
    </lineage>
</organism>
<proteinExistence type="predicted"/>
<accession>A0A6J6VJN5</accession>
<reference evidence="1" key="1">
    <citation type="submission" date="2020-05" db="EMBL/GenBank/DDBJ databases">
        <authorList>
            <person name="Chiriac C."/>
            <person name="Salcher M."/>
            <person name="Ghai R."/>
            <person name="Kavagutti S V."/>
        </authorList>
    </citation>
    <scope>NUCLEOTIDE SEQUENCE</scope>
</reference>
<dbReference type="AlphaFoldDB" id="A0A6J6VJN5"/>
<name>A0A6J6VJN5_9ZZZZ</name>
<gene>
    <name evidence="1" type="ORF">UFOPK2886_00766</name>
</gene>
<sequence length="87" mass="9322">MRSEKAVSIFREAIASLTSPTHVLTLGASPRIAVTAVRKKLETETPGTSTGYCIARNNPAFARSSTLISNTSFPSRVTEPPVIKYLG</sequence>
<evidence type="ECO:0000313" key="1">
    <source>
        <dbReference type="EMBL" id="CAB4771108.1"/>
    </source>
</evidence>
<protein>
    <submittedName>
        <fullName evidence="1">Unannotated protein</fullName>
    </submittedName>
</protein>
<dbReference type="EMBL" id="CAEZZO010000117">
    <property type="protein sequence ID" value="CAB4771108.1"/>
    <property type="molecule type" value="Genomic_DNA"/>
</dbReference>